<evidence type="ECO:0000256" key="3">
    <source>
        <dbReference type="ARBA" id="ARBA00023211"/>
    </source>
</evidence>
<evidence type="ECO:0000256" key="5">
    <source>
        <dbReference type="ARBA" id="ARBA00023277"/>
    </source>
</evidence>
<protein>
    <submittedName>
        <fullName evidence="7">Arabinose isomerase</fullName>
    </submittedName>
</protein>
<evidence type="ECO:0000259" key="6">
    <source>
        <dbReference type="Pfam" id="PF11762"/>
    </source>
</evidence>
<name>A0A5J5IEC2_9BACT</name>
<evidence type="ECO:0000313" key="8">
    <source>
        <dbReference type="Proteomes" id="UP000326903"/>
    </source>
</evidence>
<dbReference type="SUPFAM" id="SSF53743">
    <property type="entry name" value="FucI/AraA N-terminal and middle domains"/>
    <property type="match status" value="1"/>
</dbReference>
<keyword evidence="2" id="KW-0054">Arabinose catabolism</keyword>
<dbReference type="PANTHER" id="PTHR38464:SF1">
    <property type="entry name" value="L-ARABINOSE ISOMERASE"/>
    <property type="match status" value="1"/>
</dbReference>
<evidence type="ECO:0000256" key="4">
    <source>
        <dbReference type="ARBA" id="ARBA00023235"/>
    </source>
</evidence>
<dbReference type="InterPro" id="IPR024664">
    <property type="entry name" value="Ara_Isoase_C"/>
</dbReference>
<dbReference type="PANTHER" id="PTHR38464">
    <property type="entry name" value="L-ARABINOSE ISOMERASE"/>
    <property type="match status" value="1"/>
</dbReference>
<dbReference type="GO" id="GO:0005829">
    <property type="term" value="C:cytosol"/>
    <property type="evidence" value="ECO:0007669"/>
    <property type="project" value="TreeGrafter"/>
</dbReference>
<keyword evidence="8" id="KW-1185">Reference proteome</keyword>
<dbReference type="SUPFAM" id="SSF50443">
    <property type="entry name" value="FucI/AraA C-terminal domain-like"/>
    <property type="match status" value="1"/>
</dbReference>
<dbReference type="EMBL" id="VYQF01000012">
    <property type="protein sequence ID" value="KAA9035515.1"/>
    <property type="molecule type" value="Genomic_DNA"/>
</dbReference>
<keyword evidence="3" id="KW-0464">Manganese</keyword>
<dbReference type="GO" id="GO:0046872">
    <property type="term" value="F:metal ion binding"/>
    <property type="evidence" value="ECO:0007669"/>
    <property type="project" value="UniProtKB-KW"/>
</dbReference>
<dbReference type="Pfam" id="PF11762">
    <property type="entry name" value="Arabinose_Iso_C"/>
    <property type="match status" value="1"/>
</dbReference>
<dbReference type="CDD" id="cd00578">
    <property type="entry name" value="L-fuc_L-ara-isomerases"/>
    <property type="match status" value="1"/>
</dbReference>
<keyword evidence="1" id="KW-0479">Metal-binding</keyword>
<dbReference type="InterPro" id="IPR009015">
    <property type="entry name" value="Fucose_isomerase_N/cen_sf"/>
</dbReference>
<evidence type="ECO:0000256" key="1">
    <source>
        <dbReference type="ARBA" id="ARBA00022723"/>
    </source>
</evidence>
<dbReference type="InterPro" id="IPR003762">
    <property type="entry name" value="Lara_isomerase"/>
</dbReference>
<dbReference type="InterPro" id="IPR004216">
    <property type="entry name" value="Fuc/Ara_isomerase_C"/>
</dbReference>
<accession>A0A5J5IEC2</accession>
<keyword evidence="5" id="KW-0119">Carbohydrate metabolism</keyword>
<gene>
    <name evidence="7" type="ORF">FW778_21390</name>
</gene>
<evidence type="ECO:0000313" key="7">
    <source>
        <dbReference type="EMBL" id="KAA9035515.1"/>
    </source>
</evidence>
<dbReference type="AlphaFoldDB" id="A0A5J5IEC2"/>
<dbReference type="RefSeq" id="WP_150416935.1">
    <property type="nucleotide sequence ID" value="NZ_VYQF01000012.1"/>
</dbReference>
<organism evidence="7 8">
    <name type="scientific">Ginsengibacter hankyongi</name>
    <dbReference type="NCBI Taxonomy" id="2607284"/>
    <lineage>
        <taxon>Bacteria</taxon>
        <taxon>Pseudomonadati</taxon>
        <taxon>Bacteroidota</taxon>
        <taxon>Chitinophagia</taxon>
        <taxon>Chitinophagales</taxon>
        <taxon>Chitinophagaceae</taxon>
        <taxon>Ginsengibacter</taxon>
    </lineage>
</organism>
<comment type="caution">
    <text evidence="7">The sequence shown here is derived from an EMBL/GenBank/DDBJ whole genome shotgun (WGS) entry which is preliminary data.</text>
</comment>
<dbReference type="GO" id="GO:0019569">
    <property type="term" value="P:L-arabinose catabolic process to D-xylulose 5-phosphate"/>
    <property type="evidence" value="ECO:0007669"/>
    <property type="project" value="TreeGrafter"/>
</dbReference>
<sequence length="476" mass="52795">MENAKLTIGLFGIGLDTYWPQFQGLKERLESYLKIVEEKLSAIHPSVINAGLVDTIDKAFETGLLFKQQDVDIIFLYVTTYALSSTVLPVVQKAKVPVIILNLSPEVSIDYDAFNAMTDRTKMTGEWLAFCSPCPVPEIANVFKRTGISFHQVTGMLHNDDECSKEIREWIEAAKVAHIMRYNRLGCMGHYYSGMLDIYTDLTQQYGCFGGHIELLEVEELATFRKGVTTEEMNERLRLFYNTFDVQEDCLQEDLEKAAVTSIALDKLVEQHKLGSMAYYYKGTGNQENEEAISSIILGNSLLTARGIPVAGEYEIKNVQAMKIMDSFGAGGSFTEYYAMDFKDDVVLMGHDGPGHIAIAEGKTKVRPLEVYHGKVGKGVSVEMSVKNGPVTLLSVVEQKNNGLMLLVAEAESVPGPILHIGNTNSRYKFSTGARKFVNDWNSYGPAHHCAVGTGHISSKIEKLGKLLNIDVIKVC</sequence>
<evidence type="ECO:0000256" key="2">
    <source>
        <dbReference type="ARBA" id="ARBA00022935"/>
    </source>
</evidence>
<reference evidence="7 8" key="1">
    <citation type="submission" date="2019-09" db="EMBL/GenBank/DDBJ databases">
        <title>Draft genome sequence of Ginsengibacter sp. BR5-29.</title>
        <authorList>
            <person name="Im W.-T."/>
        </authorList>
    </citation>
    <scope>NUCLEOTIDE SEQUENCE [LARGE SCALE GENOMIC DNA]</scope>
    <source>
        <strain evidence="7 8">BR5-29</strain>
    </source>
</reference>
<keyword evidence="4 7" id="KW-0413">Isomerase</keyword>
<feature type="domain" description="L-arabinose isomerase C-terminal" evidence="6">
    <location>
        <begin position="332"/>
        <end position="470"/>
    </location>
</feature>
<dbReference type="GO" id="GO:0008733">
    <property type="term" value="F:L-arabinose isomerase activity"/>
    <property type="evidence" value="ECO:0007669"/>
    <property type="project" value="InterPro"/>
</dbReference>
<dbReference type="Proteomes" id="UP000326903">
    <property type="component" value="Unassembled WGS sequence"/>
</dbReference>
<proteinExistence type="predicted"/>